<evidence type="ECO:0000256" key="2">
    <source>
        <dbReference type="SAM" id="Phobius"/>
    </source>
</evidence>
<feature type="region of interest" description="Disordered" evidence="1">
    <location>
        <begin position="361"/>
        <end position="388"/>
    </location>
</feature>
<feature type="transmembrane region" description="Helical" evidence="2">
    <location>
        <begin position="123"/>
        <end position="142"/>
    </location>
</feature>
<feature type="region of interest" description="Disordered" evidence="1">
    <location>
        <begin position="230"/>
        <end position="259"/>
    </location>
</feature>
<reference evidence="3 4" key="1">
    <citation type="submission" date="2020-04" db="EMBL/GenBank/DDBJ databases">
        <title>Perkinsus chesapeaki whole genome sequence.</title>
        <authorList>
            <person name="Bogema D.R."/>
        </authorList>
    </citation>
    <scope>NUCLEOTIDE SEQUENCE [LARGE SCALE GENOMIC DNA]</scope>
    <source>
        <strain evidence="3">ATCC PRA-425</strain>
    </source>
</reference>
<keyword evidence="2" id="KW-1133">Transmembrane helix</keyword>
<protein>
    <submittedName>
        <fullName evidence="3">Uncharacterized protein</fullName>
    </submittedName>
</protein>
<sequence>MDLTTSWAGEVLLRFGLTGMKLSRDDGPFVQYKSMSIVDACHHMVATQQNGGVAKSDCEAADTLLVTDAVTGTCFIIFTSLTALCTAATFLVTGTSRFGRLSAMTVEPNRADKAMVHVKRSTAIVAVFIALILSSIISLFPAKVFGKYVCPVAGHALPFVVNTSAANTLPSATGESHHAGASAYLALVACLFFLCACVFILSRMAIVAWCMELCGEVEFEMEYESEDEVNAFDDGHNGGKSDPSKVDGNEGDEGPGGRRARLEGVVVYDPVGMKSHKGRVFDSAAAAATAVDDIVVDSSCAVLADFIRERALDDIEFNIHRRKADERVELGRLHRLHAQQKDMMAQLERQLVVLRERREAKKNKKKDTKGHAVIEGEDNGDDGPTKQEMDCETSLQESKELIALIAKEIECRDEVIEQLTQYEEKLKTVDTIELALNAPPAVATKGGAQQQQQPTTIDLYADPLRVASSVVPVRSEVSVIAKPRAVDGGGDQGVPQAEPFSLILPTHDAERDEKVRIALRSCR</sequence>
<feature type="transmembrane region" description="Helical" evidence="2">
    <location>
        <begin position="181"/>
        <end position="201"/>
    </location>
</feature>
<organism evidence="3 4">
    <name type="scientific">Perkinsus chesapeaki</name>
    <name type="common">Clam parasite</name>
    <name type="synonym">Perkinsus andrewsi</name>
    <dbReference type="NCBI Taxonomy" id="330153"/>
    <lineage>
        <taxon>Eukaryota</taxon>
        <taxon>Sar</taxon>
        <taxon>Alveolata</taxon>
        <taxon>Perkinsozoa</taxon>
        <taxon>Perkinsea</taxon>
        <taxon>Perkinsida</taxon>
        <taxon>Perkinsidae</taxon>
        <taxon>Perkinsus</taxon>
    </lineage>
</organism>
<keyword evidence="2" id="KW-0812">Transmembrane</keyword>
<comment type="caution">
    <text evidence="3">The sequence shown here is derived from an EMBL/GenBank/DDBJ whole genome shotgun (WGS) entry which is preliminary data.</text>
</comment>
<evidence type="ECO:0000313" key="4">
    <source>
        <dbReference type="Proteomes" id="UP000591131"/>
    </source>
</evidence>
<proteinExistence type="predicted"/>
<keyword evidence="4" id="KW-1185">Reference proteome</keyword>
<accession>A0A7J6MU22</accession>
<name>A0A7J6MU22_PERCH</name>
<keyword evidence="2" id="KW-0472">Membrane</keyword>
<evidence type="ECO:0000313" key="3">
    <source>
        <dbReference type="EMBL" id="KAF4675089.1"/>
    </source>
</evidence>
<dbReference type="Proteomes" id="UP000591131">
    <property type="component" value="Unassembled WGS sequence"/>
</dbReference>
<feature type="compositionally biased region" description="Basic and acidic residues" evidence="1">
    <location>
        <begin position="233"/>
        <end position="248"/>
    </location>
</feature>
<dbReference type="AlphaFoldDB" id="A0A7J6MU22"/>
<dbReference type="OrthoDB" id="10551670at2759"/>
<gene>
    <name evidence="3" type="ORF">FOL47_008264</name>
</gene>
<evidence type="ECO:0000256" key="1">
    <source>
        <dbReference type="SAM" id="MobiDB-lite"/>
    </source>
</evidence>
<dbReference type="EMBL" id="JAAPAO010000052">
    <property type="protein sequence ID" value="KAF4675089.1"/>
    <property type="molecule type" value="Genomic_DNA"/>
</dbReference>
<feature type="transmembrane region" description="Helical" evidence="2">
    <location>
        <begin position="69"/>
        <end position="92"/>
    </location>
</feature>